<sequence>MQISSDYNRYDSAIQPSSSSLQSIANKNSGNKLFQEAYKVEFSDRAKASAEFNDPTITFPVHDSEVLQYSQNLQLSYKS</sequence>
<proteinExistence type="predicted"/>
<evidence type="ECO:0000313" key="2">
    <source>
        <dbReference type="Proteomes" id="UP000290172"/>
    </source>
</evidence>
<gene>
    <name evidence="1" type="ORF">CRV08_04380</name>
</gene>
<name>A0A4Q0YFF0_9BACT</name>
<organism evidence="1 2">
    <name type="scientific">Halarcobacter ebronensis</name>
    <dbReference type="NCBI Taxonomy" id="1462615"/>
    <lineage>
        <taxon>Bacteria</taxon>
        <taxon>Pseudomonadati</taxon>
        <taxon>Campylobacterota</taxon>
        <taxon>Epsilonproteobacteria</taxon>
        <taxon>Campylobacterales</taxon>
        <taxon>Arcobacteraceae</taxon>
        <taxon>Halarcobacter</taxon>
    </lineage>
</organism>
<dbReference type="AlphaFoldDB" id="A0A4Q0YFF0"/>
<dbReference type="Proteomes" id="UP000290172">
    <property type="component" value="Unassembled WGS sequence"/>
</dbReference>
<comment type="caution">
    <text evidence="1">The sequence shown here is derived from an EMBL/GenBank/DDBJ whole genome shotgun (WGS) entry which is preliminary data.</text>
</comment>
<reference evidence="1 2" key="1">
    <citation type="submission" date="2017-10" db="EMBL/GenBank/DDBJ databases">
        <title>Genomics of the genus Arcobacter.</title>
        <authorList>
            <person name="Perez-Cataluna A."/>
            <person name="Figueras M.J."/>
        </authorList>
    </citation>
    <scope>NUCLEOTIDE SEQUENCE [LARGE SCALE GENOMIC DNA]</scope>
    <source>
        <strain evidence="1 2">CECT 8993</strain>
    </source>
</reference>
<accession>A0A4Q0YFF0</accession>
<dbReference type="EMBL" id="PDKJ01000003">
    <property type="protein sequence ID" value="RXJ69252.1"/>
    <property type="molecule type" value="Genomic_DNA"/>
</dbReference>
<dbReference type="RefSeq" id="WP_128979463.1">
    <property type="nucleotide sequence ID" value="NZ_PDKJ01000003.1"/>
</dbReference>
<evidence type="ECO:0000313" key="1">
    <source>
        <dbReference type="EMBL" id="RXJ69252.1"/>
    </source>
</evidence>
<protein>
    <submittedName>
        <fullName evidence="1">Uncharacterized protein</fullName>
    </submittedName>
</protein>